<dbReference type="AlphaFoldDB" id="A0A5B7FAV1"/>
<evidence type="ECO:0000313" key="2">
    <source>
        <dbReference type="Proteomes" id="UP000324222"/>
    </source>
</evidence>
<dbReference type="Proteomes" id="UP000324222">
    <property type="component" value="Unassembled WGS sequence"/>
</dbReference>
<organism evidence="1 2">
    <name type="scientific">Portunus trituberculatus</name>
    <name type="common">Swimming crab</name>
    <name type="synonym">Neptunus trituberculatus</name>
    <dbReference type="NCBI Taxonomy" id="210409"/>
    <lineage>
        <taxon>Eukaryota</taxon>
        <taxon>Metazoa</taxon>
        <taxon>Ecdysozoa</taxon>
        <taxon>Arthropoda</taxon>
        <taxon>Crustacea</taxon>
        <taxon>Multicrustacea</taxon>
        <taxon>Malacostraca</taxon>
        <taxon>Eumalacostraca</taxon>
        <taxon>Eucarida</taxon>
        <taxon>Decapoda</taxon>
        <taxon>Pleocyemata</taxon>
        <taxon>Brachyura</taxon>
        <taxon>Eubrachyura</taxon>
        <taxon>Portunoidea</taxon>
        <taxon>Portunidae</taxon>
        <taxon>Portuninae</taxon>
        <taxon>Portunus</taxon>
    </lineage>
</organism>
<reference evidence="1 2" key="1">
    <citation type="submission" date="2019-05" db="EMBL/GenBank/DDBJ databases">
        <title>Another draft genome of Portunus trituberculatus and its Hox gene families provides insights of decapod evolution.</title>
        <authorList>
            <person name="Jeong J.-H."/>
            <person name="Song I."/>
            <person name="Kim S."/>
            <person name="Choi T."/>
            <person name="Kim D."/>
            <person name="Ryu S."/>
            <person name="Kim W."/>
        </authorList>
    </citation>
    <scope>NUCLEOTIDE SEQUENCE [LARGE SCALE GENOMIC DNA]</scope>
    <source>
        <tissue evidence="1">Muscle</tissue>
    </source>
</reference>
<comment type="caution">
    <text evidence="1">The sequence shown here is derived from an EMBL/GenBank/DDBJ whole genome shotgun (WGS) entry which is preliminary data.</text>
</comment>
<gene>
    <name evidence="1" type="ORF">E2C01_035860</name>
</gene>
<evidence type="ECO:0000313" key="1">
    <source>
        <dbReference type="EMBL" id="MPC42243.1"/>
    </source>
</evidence>
<proteinExistence type="predicted"/>
<protein>
    <submittedName>
        <fullName evidence="1">Uncharacterized protein</fullName>
    </submittedName>
</protein>
<sequence>MCCNVYRALPFVSIRSVREKDERRDSEGGGWLQGMTGVHRLAIVVLSTCTLAVKDGDCWVLGPAGPLCPNLGLKHASSPSINCTCGRQRTAPVAWSDGGVWRTDG</sequence>
<name>A0A5B7FAV1_PORTR</name>
<keyword evidence="2" id="KW-1185">Reference proteome</keyword>
<dbReference type="EMBL" id="VSRR010005363">
    <property type="protein sequence ID" value="MPC42243.1"/>
    <property type="molecule type" value="Genomic_DNA"/>
</dbReference>
<accession>A0A5B7FAV1</accession>